<protein>
    <submittedName>
        <fullName evidence="2">Reactive intermediate/imine deaminase</fullName>
    </submittedName>
</protein>
<dbReference type="CDD" id="cd00448">
    <property type="entry name" value="YjgF_YER057c_UK114_family"/>
    <property type="match status" value="1"/>
</dbReference>
<keyword evidence="3" id="KW-1185">Reference proteome</keyword>
<dbReference type="PROSITE" id="PS01094">
    <property type="entry name" value="UPF0076"/>
    <property type="match status" value="1"/>
</dbReference>
<dbReference type="GO" id="GO:0005829">
    <property type="term" value="C:cytosol"/>
    <property type="evidence" value="ECO:0007669"/>
    <property type="project" value="TreeGrafter"/>
</dbReference>
<dbReference type="InterPro" id="IPR006056">
    <property type="entry name" value="RidA"/>
</dbReference>
<dbReference type="InterPro" id="IPR035959">
    <property type="entry name" value="RutC-like_sf"/>
</dbReference>
<evidence type="ECO:0000256" key="1">
    <source>
        <dbReference type="ARBA" id="ARBA00010552"/>
    </source>
</evidence>
<dbReference type="NCBIfam" id="TIGR00004">
    <property type="entry name" value="Rid family detoxifying hydrolase"/>
    <property type="match status" value="1"/>
</dbReference>
<dbReference type="PANTHER" id="PTHR11803">
    <property type="entry name" value="2-IMINOBUTANOATE/2-IMINOPROPANOATE DEAMINASE RIDA"/>
    <property type="match status" value="1"/>
</dbReference>
<dbReference type="InterPro" id="IPR019897">
    <property type="entry name" value="RidA_CS"/>
</dbReference>
<dbReference type="Proteomes" id="UP000198397">
    <property type="component" value="Unassembled WGS sequence"/>
</dbReference>
<evidence type="ECO:0000313" key="2">
    <source>
        <dbReference type="EMBL" id="SNR52192.1"/>
    </source>
</evidence>
<organism evidence="2 3">
    <name type="scientific">Halorubrum vacuolatum</name>
    <name type="common">Natronobacterium vacuolatum</name>
    <dbReference type="NCBI Taxonomy" id="63740"/>
    <lineage>
        <taxon>Archaea</taxon>
        <taxon>Methanobacteriati</taxon>
        <taxon>Methanobacteriota</taxon>
        <taxon>Stenosarchaea group</taxon>
        <taxon>Halobacteria</taxon>
        <taxon>Halobacteriales</taxon>
        <taxon>Haloferacaceae</taxon>
        <taxon>Halorubrum</taxon>
    </lineage>
</organism>
<gene>
    <name evidence="2" type="ORF">SAMN06264855_1128</name>
</gene>
<dbReference type="SUPFAM" id="SSF55298">
    <property type="entry name" value="YjgF-like"/>
    <property type="match status" value="1"/>
</dbReference>
<reference evidence="2 3" key="1">
    <citation type="submission" date="2017-06" db="EMBL/GenBank/DDBJ databases">
        <authorList>
            <person name="Kim H.J."/>
            <person name="Triplett B.A."/>
        </authorList>
    </citation>
    <scope>NUCLEOTIDE SEQUENCE [LARGE SCALE GENOMIC DNA]</scope>
    <source>
        <strain evidence="2 3">DSM 8800</strain>
    </source>
</reference>
<dbReference type="InterPro" id="IPR006175">
    <property type="entry name" value="YjgF/YER057c/UK114"/>
</dbReference>
<dbReference type="Pfam" id="PF01042">
    <property type="entry name" value="Ribonuc_L-PSP"/>
    <property type="match status" value="1"/>
</dbReference>
<name>A0A238X0F1_HALVU</name>
<proteinExistence type="inferred from homology"/>
<dbReference type="Gene3D" id="3.30.1330.40">
    <property type="entry name" value="RutC-like"/>
    <property type="match status" value="1"/>
</dbReference>
<comment type="similarity">
    <text evidence="1">Belongs to the RutC family.</text>
</comment>
<dbReference type="GO" id="GO:0019239">
    <property type="term" value="F:deaminase activity"/>
    <property type="evidence" value="ECO:0007669"/>
    <property type="project" value="TreeGrafter"/>
</dbReference>
<evidence type="ECO:0000313" key="3">
    <source>
        <dbReference type="Proteomes" id="UP000198397"/>
    </source>
</evidence>
<dbReference type="EMBL" id="FZNQ01000012">
    <property type="protein sequence ID" value="SNR52192.1"/>
    <property type="molecule type" value="Genomic_DNA"/>
</dbReference>
<accession>A0A238X0F1</accession>
<dbReference type="FunFam" id="3.30.1330.40:FF:000001">
    <property type="entry name" value="L-PSP family endoribonuclease"/>
    <property type="match status" value="1"/>
</dbReference>
<dbReference type="AlphaFoldDB" id="A0A238X0F1"/>
<sequence length="141" mass="14901">MTPTNLYHGPLTTSGVKRTISTDDAPAAVGAYSQATTNGELLITAGQLPLTVDGELLDDRPVAEQTRQCLSNVEAILAAEGLSLTDVLKTTVYLDDIDDFEAFNEAYSEFFESEPPARSAIEVAAVPKGAAVEIEAIAVVE</sequence>
<dbReference type="PANTHER" id="PTHR11803:SF58">
    <property type="entry name" value="PROTEIN HMF1-RELATED"/>
    <property type="match status" value="1"/>
</dbReference>